<dbReference type="InterPro" id="IPR001296">
    <property type="entry name" value="Glyco_trans_1"/>
</dbReference>
<accession>A0A7W5H151</accession>
<dbReference type="Pfam" id="PF00534">
    <property type="entry name" value="Glycos_transf_1"/>
    <property type="match status" value="1"/>
</dbReference>
<dbReference type="Gene3D" id="3.40.50.2000">
    <property type="entry name" value="Glycogen Phosphorylase B"/>
    <property type="match status" value="2"/>
</dbReference>
<evidence type="ECO:0000256" key="1">
    <source>
        <dbReference type="ARBA" id="ARBA00022679"/>
    </source>
</evidence>
<feature type="domain" description="Glycosyl transferase family 1" evidence="2">
    <location>
        <begin position="191"/>
        <end position="359"/>
    </location>
</feature>
<dbReference type="GO" id="GO:0009103">
    <property type="term" value="P:lipopolysaccharide biosynthetic process"/>
    <property type="evidence" value="ECO:0007669"/>
    <property type="project" value="TreeGrafter"/>
</dbReference>
<dbReference type="PANTHER" id="PTHR46401:SF2">
    <property type="entry name" value="GLYCOSYLTRANSFERASE WBBK-RELATED"/>
    <property type="match status" value="1"/>
</dbReference>
<dbReference type="EMBL" id="JACHYB010000001">
    <property type="protein sequence ID" value="MBB3185976.1"/>
    <property type="molecule type" value="Genomic_DNA"/>
</dbReference>
<name>A0A7W5H151_9PORP</name>
<organism evidence="3 4">
    <name type="scientific">Microbacter margulisiae</name>
    <dbReference type="NCBI Taxonomy" id="1350067"/>
    <lineage>
        <taxon>Bacteria</taxon>
        <taxon>Pseudomonadati</taxon>
        <taxon>Bacteroidota</taxon>
        <taxon>Bacteroidia</taxon>
        <taxon>Bacteroidales</taxon>
        <taxon>Porphyromonadaceae</taxon>
        <taxon>Microbacter</taxon>
    </lineage>
</organism>
<dbReference type="RefSeq" id="WP_183411914.1">
    <property type="nucleotide sequence ID" value="NZ_JACHYB010000001.1"/>
</dbReference>
<keyword evidence="4" id="KW-1185">Reference proteome</keyword>
<comment type="caution">
    <text evidence="3">The sequence shown here is derived from an EMBL/GenBank/DDBJ whole genome shotgun (WGS) entry which is preliminary data.</text>
</comment>
<dbReference type="SUPFAM" id="SSF53756">
    <property type="entry name" value="UDP-Glycosyltransferase/glycogen phosphorylase"/>
    <property type="match status" value="1"/>
</dbReference>
<keyword evidence="1 3" id="KW-0808">Transferase</keyword>
<dbReference type="Proteomes" id="UP000544222">
    <property type="component" value="Unassembled WGS sequence"/>
</dbReference>
<protein>
    <submittedName>
        <fullName evidence="3">Glycosyltransferase involved in cell wall biosynthesis</fullName>
    </submittedName>
</protein>
<dbReference type="GO" id="GO:0016757">
    <property type="term" value="F:glycosyltransferase activity"/>
    <property type="evidence" value="ECO:0007669"/>
    <property type="project" value="InterPro"/>
</dbReference>
<evidence type="ECO:0000313" key="4">
    <source>
        <dbReference type="Proteomes" id="UP000544222"/>
    </source>
</evidence>
<evidence type="ECO:0000259" key="2">
    <source>
        <dbReference type="Pfam" id="PF00534"/>
    </source>
</evidence>
<dbReference type="CDD" id="cd03794">
    <property type="entry name" value="GT4_WbuB-like"/>
    <property type="match status" value="1"/>
</dbReference>
<dbReference type="AlphaFoldDB" id="A0A7W5H151"/>
<sequence length="377" mass="42608">MKKIVLINQSSGYLMIDIANAFVQSGKFDEVVLIAGRINPIKIPLDNRIKVTNIISYHRSSTIKRMLSWGIATLQVFLLLLFKFRTYEIFFVSNPPTLVFLSPFLKHHYSALVYDVYPDGAVLGGFITEKSILYRWWAQSTIQFYAKAHRVFTITPGMAQTIATYCPPTKITVVPVWSSNAFDTIIQKAENQFIQNEHLVNQFVVMYSGNIGKGQGLEALVEVADQLRDESNLLFLFIGEGWGKTALINRVNELQLESLFRFLPYQDANQLPHSLSAADMAVIATPKEAGRVCVPSKTYNLLKLGKALLCITGKDSELYRLVNEYGVGKCFEQDEINEIAHFIRLCKHNPERIEQYAKKSTSYALTVTASLANQFVE</sequence>
<dbReference type="PANTHER" id="PTHR46401">
    <property type="entry name" value="GLYCOSYLTRANSFERASE WBBK-RELATED"/>
    <property type="match status" value="1"/>
</dbReference>
<gene>
    <name evidence="3" type="ORF">FHX64_000139</name>
</gene>
<proteinExistence type="predicted"/>
<evidence type="ECO:0000313" key="3">
    <source>
        <dbReference type="EMBL" id="MBB3185976.1"/>
    </source>
</evidence>
<reference evidence="3 4" key="1">
    <citation type="submission" date="2020-08" db="EMBL/GenBank/DDBJ databases">
        <title>Genomic Encyclopedia of Type Strains, Phase IV (KMG-IV): sequencing the most valuable type-strain genomes for metagenomic binning, comparative biology and taxonomic classification.</title>
        <authorList>
            <person name="Goeker M."/>
        </authorList>
    </citation>
    <scope>NUCLEOTIDE SEQUENCE [LARGE SCALE GENOMIC DNA]</scope>
    <source>
        <strain evidence="3 4">DSM 27471</strain>
    </source>
</reference>